<keyword evidence="1" id="KW-0812">Transmembrane</keyword>
<keyword evidence="1" id="KW-0472">Membrane</keyword>
<dbReference type="EnsemblMetazoa" id="GPPI036896-RA">
    <property type="protein sequence ID" value="GPPI036896-PA"/>
    <property type="gene ID" value="GPPI036896"/>
</dbReference>
<feature type="transmembrane region" description="Helical" evidence="1">
    <location>
        <begin position="50"/>
        <end position="73"/>
    </location>
</feature>
<organism evidence="2 3">
    <name type="scientific">Glossina palpalis gambiensis</name>
    <dbReference type="NCBI Taxonomy" id="67801"/>
    <lineage>
        <taxon>Eukaryota</taxon>
        <taxon>Metazoa</taxon>
        <taxon>Ecdysozoa</taxon>
        <taxon>Arthropoda</taxon>
        <taxon>Hexapoda</taxon>
        <taxon>Insecta</taxon>
        <taxon>Pterygota</taxon>
        <taxon>Neoptera</taxon>
        <taxon>Endopterygota</taxon>
        <taxon>Diptera</taxon>
        <taxon>Brachycera</taxon>
        <taxon>Muscomorpha</taxon>
        <taxon>Hippoboscoidea</taxon>
        <taxon>Glossinidae</taxon>
        <taxon>Glossina</taxon>
    </lineage>
</organism>
<reference evidence="3" key="1">
    <citation type="submission" date="2015-01" db="EMBL/GenBank/DDBJ databases">
        <authorList>
            <person name="Aksoy S."/>
            <person name="Warren W."/>
            <person name="Wilson R.K."/>
        </authorList>
    </citation>
    <scope>NUCLEOTIDE SEQUENCE [LARGE SCALE GENOMIC DNA]</scope>
    <source>
        <strain evidence="3">IAEA</strain>
    </source>
</reference>
<dbReference type="VEuPathDB" id="VectorBase:GPPI036896"/>
<protein>
    <submittedName>
        <fullName evidence="2">Uncharacterized protein</fullName>
    </submittedName>
</protein>
<sequence>EATKRCAVRALEVFKKSKLKKLINVLIPDRTFRMPCILQRRATFKTRIDVIYVCITGTDGVLAAAAVSTLLLLPPLSSVNIKFYECLQCTNLYSTISRLGKKSNLNNLSNISYALEIGLIQRKLSYDPLTWTAIVCEAFYSSAIQLNHLQFPASQKRQHKQ</sequence>
<reference evidence="2" key="2">
    <citation type="submission" date="2020-05" db="UniProtKB">
        <authorList>
            <consortium name="EnsemblMetazoa"/>
        </authorList>
    </citation>
    <scope>IDENTIFICATION</scope>
    <source>
        <strain evidence="2">IAEA</strain>
    </source>
</reference>
<name>A0A1B0BPY9_9MUSC</name>
<evidence type="ECO:0000313" key="2">
    <source>
        <dbReference type="EnsemblMetazoa" id="GPPI029166-PA"/>
    </source>
</evidence>
<dbReference type="VEuPathDB" id="VectorBase:GPPI029166"/>
<dbReference type="Proteomes" id="UP000092460">
    <property type="component" value="Unassembled WGS sequence"/>
</dbReference>
<dbReference type="EnsemblMetazoa" id="GPPI029166-RA">
    <property type="protein sequence ID" value="GPPI029166-PA"/>
    <property type="gene ID" value="GPPI029166"/>
</dbReference>
<keyword evidence="1" id="KW-1133">Transmembrane helix</keyword>
<evidence type="ECO:0000313" key="3">
    <source>
        <dbReference type="Proteomes" id="UP000092460"/>
    </source>
</evidence>
<proteinExistence type="predicted"/>
<accession>A0A1B0BPY9</accession>
<dbReference type="AlphaFoldDB" id="A0A1B0BPY9"/>
<evidence type="ECO:0000256" key="1">
    <source>
        <dbReference type="SAM" id="Phobius"/>
    </source>
</evidence>
<dbReference type="EMBL" id="JXJN01018257">
    <property type="status" value="NOT_ANNOTATED_CDS"/>
    <property type="molecule type" value="Genomic_DNA"/>
</dbReference>
<dbReference type="EMBL" id="JXJN01013830">
    <property type="status" value="NOT_ANNOTATED_CDS"/>
    <property type="molecule type" value="Genomic_DNA"/>
</dbReference>
<keyword evidence="3" id="KW-1185">Reference proteome</keyword>